<organism evidence="3 4">
    <name type="scientific">Diaphorobacter limosus</name>
    <dbReference type="NCBI Taxonomy" id="3036128"/>
    <lineage>
        <taxon>Bacteria</taxon>
        <taxon>Pseudomonadati</taxon>
        <taxon>Pseudomonadota</taxon>
        <taxon>Betaproteobacteria</taxon>
        <taxon>Burkholderiales</taxon>
        <taxon>Comamonadaceae</taxon>
        <taxon>Diaphorobacter</taxon>
    </lineage>
</organism>
<evidence type="ECO:0000313" key="4">
    <source>
        <dbReference type="Proteomes" id="UP001303211"/>
    </source>
</evidence>
<comment type="similarity">
    <text evidence="1">Belongs to the UPF0751 family.</text>
</comment>
<evidence type="ECO:0000256" key="1">
    <source>
        <dbReference type="ARBA" id="ARBA00007189"/>
    </source>
</evidence>
<dbReference type="EMBL" id="CP136921">
    <property type="protein sequence ID" value="WOO33385.1"/>
    <property type="molecule type" value="Genomic_DNA"/>
</dbReference>
<feature type="coiled-coil region" evidence="2">
    <location>
        <begin position="37"/>
        <end position="64"/>
    </location>
</feature>
<dbReference type="Pfam" id="PF10087">
    <property type="entry name" value="DUF2325"/>
    <property type="match status" value="1"/>
</dbReference>
<dbReference type="Proteomes" id="UP001303211">
    <property type="component" value="Chromosome"/>
</dbReference>
<keyword evidence="2" id="KW-0175">Coiled coil</keyword>
<feature type="coiled-coil region" evidence="2">
    <location>
        <begin position="99"/>
        <end position="126"/>
    </location>
</feature>
<evidence type="ECO:0000256" key="2">
    <source>
        <dbReference type="SAM" id="Coils"/>
    </source>
</evidence>
<name>A0ABZ0J549_9BURK</name>
<gene>
    <name evidence="3" type="ORF">P4826_04705</name>
</gene>
<dbReference type="RefSeq" id="WP_317702752.1">
    <property type="nucleotide sequence ID" value="NZ_CP136921.1"/>
</dbReference>
<accession>A0ABZ0J549</accession>
<reference evidence="3 4" key="1">
    <citation type="submission" date="2023-03" db="EMBL/GenBank/DDBJ databases">
        <title>Diaphorobacter basophil sp. nov., isolated from a sewage-treatment plant.</title>
        <authorList>
            <person name="Yang K."/>
        </authorList>
    </citation>
    <scope>NUCLEOTIDE SEQUENCE [LARGE SCALE GENOMIC DNA]</scope>
    <source>
        <strain evidence="3 4">Y-1</strain>
    </source>
</reference>
<dbReference type="SUPFAM" id="SSF144284">
    <property type="entry name" value="Sec2 N-terminal region"/>
    <property type="match status" value="1"/>
</dbReference>
<dbReference type="InterPro" id="IPR016772">
    <property type="entry name" value="UCP020408"/>
</dbReference>
<proteinExistence type="inferred from homology"/>
<sequence>MDRLQQQAGSALRADVAHVDGLAGEHGVLSRELGRVQERCSRVIAEQSAEIERLKAQLLRQRAVAIAKDTRIAFLAQDLERLKASLPEYANTMKLREKLEQLGARQADLDAQNARLRRQLAEAQHMLGQHATGGRPDPVAQHHGDAPRAIPVTVHSRKKTILCVGGRNGHMSSYRDAVEKAGGHFAHHDGALEDRQGTLDAVLAAADLVICQTACISHNAYWRVKDFCQRTGKQCVFVENPSTSLLTRKLQQIAADEVAAKPVASSRW</sequence>
<protein>
    <submittedName>
        <fullName evidence="3">DUF2325 domain-containing protein</fullName>
    </submittedName>
</protein>
<keyword evidence="4" id="KW-1185">Reference proteome</keyword>
<evidence type="ECO:0000313" key="3">
    <source>
        <dbReference type="EMBL" id="WOO33385.1"/>
    </source>
</evidence>